<dbReference type="OrthoDB" id="8807075at2"/>
<evidence type="ECO:0000313" key="2">
    <source>
        <dbReference type="Proteomes" id="UP000063781"/>
    </source>
</evidence>
<sequence length="294" mass="34217">MTNQLKNYQDLSVLINSCDAYQDLWEPFQILFNKFGGMTFENVSLNSESGGSIKPNIKGIQTGHGSYGNRMIKALTRIDREFVLILLDDFFIREAIDHRMLDQLIGLMKEDPSIACISFDDNLQFGRVYNEAMHLNVTAQYAPYKLNLQAGLWRTQDFLSFWDDADNPWLWELFGNIKAVQSKKTFLYISDLNYAPIKYGKNSGGWAVYRGKWVEEDVVPLFKTHEIEIDFSKRGFFTEDDMQSLGIPMKLKIKYIYKKLGVGVLLRYFQFLVSKTILKRTYSSFEEFLERKGK</sequence>
<name>A0A120JTV4_9FIRM</name>
<dbReference type="RefSeq" id="WP_067633331.1">
    <property type="nucleotide sequence ID" value="NZ_CP013213.1"/>
</dbReference>
<dbReference type="KEGG" id="erl:AOC36_08480"/>
<protein>
    <recommendedName>
        <fullName evidence="3">Glycosyltransferase 2-like domain-containing protein</fullName>
    </recommendedName>
</protein>
<dbReference type="AlphaFoldDB" id="A0A120JTV4"/>
<keyword evidence="2" id="KW-1185">Reference proteome</keyword>
<dbReference type="EMBL" id="CP013213">
    <property type="protein sequence ID" value="AMC94020.1"/>
    <property type="molecule type" value="Genomic_DNA"/>
</dbReference>
<proteinExistence type="predicted"/>
<evidence type="ECO:0000313" key="1">
    <source>
        <dbReference type="EMBL" id="AMC94020.1"/>
    </source>
</evidence>
<reference evidence="1 2" key="1">
    <citation type="submission" date="2015-10" db="EMBL/GenBank/DDBJ databases">
        <title>Erysipelothrix larvae sp. LV19 isolated from the larval gut of the rhinoceros beetle, Trypoxylus dichotomus.</title>
        <authorList>
            <person name="Lim S."/>
            <person name="Kim B.-C."/>
        </authorList>
    </citation>
    <scope>NUCLEOTIDE SEQUENCE [LARGE SCALE GENOMIC DNA]</scope>
    <source>
        <strain evidence="1 2">LV19</strain>
    </source>
</reference>
<evidence type="ECO:0008006" key="3">
    <source>
        <dbReference type="Google" id="ProtNLM"/>
    </source>
</evidence>
<accession>A0A120JTV4</accession>
<organism evidence="1 2">
    <name type="scientific">Erysipelothrix larvae</name>
    <dbReference type="NCBI Taxonomy" id="1514105"/>
    <lineage>
        <taxon>Bacteria</taxon>
        <taxon>Bacillati</taxon>
        <taxon>Bacillota</taxon>
        <taxon>Erysipelotrichia</taxon>
        <taxon>Erysipelotrichales</taxon>
        <taxon>Erysipelotrichaceae</taxon>
        <taxon>Erysipelothrix</taxon>
    </lineage>
</organism>
<dbReference type="STRING" id="1514105.AOC36_08480"/>
<gene>
    <name evidence="1" type="ORF">AOC36_08480</name>
</gene>
<dbReference type="Proteomes" id="UP000063781">
    <property type="component" value="Chromosome"/>
</dbReference>